<gene>
    <name evidence="1" type="ORF">IPOD504_LOCUS5257</name>
</gene>
<reference evidence="1" key="1">
    <citation type="submission" date="2022-03" db="EMBL/GenBank/DDBJ databases">
        <authorList>
            <person name="Martin H S."/>
        </authorList>
    </citation>
    <scope>NUCLEOTIDE SEQUENCE</scope>
</reference>
<feature type="non-terminal residue" evidence="1">
    <location>
        <position position="1"/>
    </location>
</feature>
<proteinExistence type="predicted"/>
<dbReference type="EMBL" id="OW152828">
    <property type="protein sequence ID" value="CAH2045849.1"/>
    <property type="molecule type" value="Genomic_DNA"/>
</dbReference>
<accession>A0ABN8I5M6</accession>
<evidence type="ECO:0000313" key="1">
    <source>
        <dbReference type="EMBL" id="CAH2045849.1"/>
    </source>
</evidence>
<evidence type="ECO:0000313" key="2">
    <source>
        <dbReference type="Proteomes" id="UP000837857"/>
    </source>
</evidence>
<keyword evidence="2" id="KW-1185">Reference proteome</keyword>
<protein>
    <submittedName>
        <fullName evidence="1">Uncharacterized protein</fullName>
    </submittedName>
</protein>
<name>A0ABN8I5M6_9NEOP</name>
<sequence>MAMYRNRSGDYDPPSDPQICLSPDLDLNTLVLEAEIDLETLSLNTTLFGPVETSHIEGVYFEIRTLVGQRMNNASTPPIMACKSRHTDTNCVKLQNWGEEKGVGVHLCLYSGAICRVARSGALSSDPGIRDVQPYHLGK</sequence>
<organism evidence="1 2">
    <name type="scientific">Iphiclides podalirius</name>
    <name type="common">scarce swallowtail</name>
    <dbReference type="NCBI Taxonomy" id="110791"/>
    <lineage>
        <taxon>Eukaryota</taxon>
        <taxon>Metazoa</taxon>
        <taxon>Ecdysozoa</taxon>
        <taxon>Arthropoda</taxon>
        <taxon>Hexapoda</taxon>
        <taxon>Insecta</taxon>
        <taxon>Pterygota</taxon>
        <taxon>Neoptera</taxon>
        <taxon>Endopterygota</taxon>
        <taxon>Lepidoptera</taxon>
        <taxon>Glossata</taxon>
        <taxon>Ditrysia</taxon>
        <taxon>Papilionoidea</taxon>
        <taxon>Papilionidae</taxon>
        <taxon>Papilioninae</taxon>
        <taxon>Iphiclides</taxon>
    </lineage>
</organism>
<dbReference type="Proteomes" id="UP000837857">
    <property type="component" value="Chromosome 16"/>
</dbReference>